<dbReference type="AlphaFoldDB" id="A0AAJ2UJ69"/>
<dbReference type="Proteomes" id="UP001273589">
    <property type="component" value="Unassembled WGS sequence"/>
</dbReference>
<dbReference type="SUPFAM" id="SSF54862">
    <property type="entry name" value="4Fe-4S ferredoxins"/>
    <property type="match status" value="1"/>
</dbReference>
<protein>
    <recommendedName>
        <fullName evidence="8">Ferredoxin</fullName>
    </recommendedName>
</protein>
<dbReference type="EMBL" id="JARAWN010000002">
    <property type="protein sequence ID" value="MDX3128291.1"/>
    <property type="molecule type" value="Genomic_DNA"/>
</dbReference>
<sequence>MDIAIDHDRCIGAGQCALVAPEVFDQRDDGLVLLLVERPDDAGLDAVREAVESCPMRALSVGEDRRPPA</sequence>
<evidence type="ECO:0000256" key="3">
    <source>
        <dbReference type="ARBA" id="ARBA00022723"/>
    </source>
</evidence>
<comment type="caution">
    <text evidence="10">The sequence shown here is derived from an EMBL/GenBank/DDBJ whole genome shotgun (WGS) entry which is preliminary data.</text>
</comment>
<accession>A0AAJ2UJ69</accession>
<dbReference type="Gene3D" id="3.30.70.20">
    <property type="match status" value="1"/>
</dbReference>
<keyword evidence="7" id="KW-0003">3Fe-4S</keyword>
<evidence type="ECO:0000313" key="11">
    <source>
        <dbReference type="Proteomes" id="UP001273589"/>
    </source>
</evidence>
<evidence type="ECO:0000256" key="6">
    <source>
        <dbReference type="ARBA" id="ARBA00023014"/>
    </source>
</evidence>
<evidence type="ECO:0000256" key="7">
    <source>
        <dbReference type="ARBA" id="ARBA00023291"/>
    </source>
</evidence>
<keyword evidence="6 8" id="KW-0411">Iron-sulfur</keyword>
<keyword evidence="3 8" id="KW-0479">Metal-binding</keyword>
<evidence type="ECO:0000259" key="9">
    <source>
        <dbReference type="PROSITE" id="PS51379"/>
    </source>
</evidence>
<dbReference type="InterPro" id="IPR001080">
    <property type="entry name" value="3Fe4S_ferredoxin"/>
</dbReference>
<dbReference type="PANTHER" id="PTHR36923">
    <property type="entry name" value="FERREDOXIN"/>
    <property type="match status" value="1"/>
</dbReference>
<dbReference type="InterPro" id="IPR051269">
    <property type="entry name" value="Fe-S_cluster_ET"/>
</dbReference>
<evidence type="ECO:0000256" key="8">
    <source>
        <dbReference type="RuleBase" id="RU368020"/>
    </source>
</evidence>
<evidence type="ECO:0000256" key="5">
    <source>
        <dbReference type="ARBA" id="ARBA00023004"/>
    </source>
</evidence>
<evidence type="ECO:0000256" key="1">
    <source>
        <dbReference type="ARBA" id="ARBA00001927"/>
    </source>
</evidence>
<feature type="domain" description="4Fe-4S ferredoxin-type" evidence="9">
    <location>
        <begin position="1"/>
        <end position="29"/>
    </location>
</feature>
<dbReference type="GO" id="GO:0005506">
    <property type="term" value="F:iron ion binding"/>
    <property type="evidence" value="ECO:0007669"/>
    <property type="project" value="UniProtKB-UniRule"/>
</dbReference>
<dbReference type="Pfam" id="PF13370">
    <property type="entry name" value="Fer4_13"/>
    <property type="match status" value="1"/>
</dbReference>
<evidence type="ECO:0000256" key="2">
    <source>
        <dbReference type="ARBA" id="ARBA00022448"/>
    </source>
</evidence>
<dbReference type="RefSeq" id="WP_037705061.1">
    <property type="nucleotide sequence ID" value="NZ_JARAWN010000002.1"/>
</dbReference>
<keyword evidence="5 8" id="KW-0408">Iron</keyword>
<keyword evidence="2 8" id="KW-0813">Transport</keyword>
<dbReference type="InterPro" id="IPR017896">
    <property type="entry name" value="4Fe4S_Fe-S-bd"/>
</dbReference>
<comment type="cofactor">
    <cofactor evidence="1">
        <name>[3Fe-4S] cluster</name>
        <dbReference type="ChEBI" id="CHEBI:21137"/>
    </cofactor>
</comment>
<organism evidence="10 11">
    <name type="scientific">Streptomyces europaeiscabiei</name>
    <dbReference type="NCBI Taxonomy" id="146819"/>
    <lineage>
        <taxon>Bacteria</taxon>
        <taxon>Bacillati</taxon>
        <taxon>Actinomycetota</taxon>
        <taxon>Actinomycetes</taxon>
        <taxon>Kitasatosporales</taxon>
        <taxon>Streptomycetaceae</taxon>
        <taxon>Streptomyces</taxon>
    </lineage>
</organism>
<proteinExistence type="predicted"/>
<evidence type="ECO:0000256" key="4">
    <source>
        <dbReference type="ARBA" id="ARBA00022982"/>
    </source>
</evidence>
<gene>
    <name evidence="10" type="ORF">PV367_00345</name>
</gene>
<comment type="function">
    <text evidence="8">Ferredoxins are iron-sulfur proteins that transfer electrons in a wide variety of metabolic reactions.</text>
</comment>
<dbReference type="GO" id="GO:0009055">
    <property type="term" value="F:electron transfer activity"/>
    <property type="evidence" value="ECO:0007669"/>
    <property type="project" value="UniProtKB-UniRule"/>
</dbReference>
<dbReference type="PROSITE" id="PS51379">
    <property type="entry name" value="4FE4S_FER_2"/>
    <property type="match status" value="1"/>
</dbReference>
<dbReference type="GO" id="GO:0051538">
    <property type="term" value="F:3 iron, 4 sulfur cluster binding"/>
    <property type="evidence" value="ECO:0007669"/>
    <property type="project" value="UniProtKB-KW"/>
</dbReference>
<name>A0AAJ2UJ69_9ACTN</name>
<dbReference type="PANTHER" id="PTHR36923:SF3">
    <property type="entry name" value="FERREDOXIN"/>
    <property type="match status" value="1"/>
</dbReference>
<keyword evidence="4 8" id="KW-0249">Electron transport</keyword>
<evidence type="ECO:0000313" key="10">
    <source>
        <dbReference type="EMBL" id="MDX3128291.1"/>
    </source>
</evidence>
<dbReference type="PRINTS" id="PR00352">
    <property type="entry name" value="3FE4SFRDOXIN"/>
</dbReference>
<reference evidence="10" key="1">
    <citation type="journal article" date="2023" name="Microb. Genom.">
        <title>Mesoterricola silvestris gen. nov., sp. nov., Mesoterricola sediminis sp. nov., Geothrix oryzae sp. nov., Geothrix edaphica sp. nov., Geothrix rubra sp. nov., and Geothrix limicola sp. nov., six novel members of Acidobacteriota isolated from soils.</title>
        <authorList>
            <person name="Weisberg A.J."/>
            <person name="Pearce E."/>
            <person name="Kramer C.G."/>
            <person name="Chang J.H."/>
            <person name="Clarke C.R."/>
        </authorList>
    </citation>
    <scope>NUCLEOTIDE SEQUENCE</scope>
    <source>
        <strain evidence="10">ND06-05F</strain>
    </source>
</reference>